<dbReference type="HOGENOM" id="CLU_2644891_0_0_1"/>
<proteinExistence type="predicted"/>
<reference evidence="2" key="2">
    <citation type="submission" date="2015-01" db="EMBL/GenBank/DDBJ databases">
        <title>Evolutionary Origins and Diversification of the Mycorrhizal Mutualists.</title>
        <authorList>
            <consortium name="DOE Joint Genome Institute"/>
            <consortium name="Mycorrhizal Genomics Consortium"/>
            <person name="Kohler A."/>
            <person name="Kuo A."/>
            <person name="Nagy L.G."/>
            <person name="Floudas D."/>
            <person name="Copeland A."/>
            <person name="Barry K.W."/>
            <person name="Cichocki N."/>
            <person name="Veneault-Fourrey C."/>
            <person name="LaButti K."/>
            <person name="Lindquist E.A."/>
            <person name="Lipzen A."/>
            <person name="Lundell T."/>
            <person name="Morin E."/>
            <person name="Murat C."/>
            <person name="Riley R."/>
            <person name="Ohm R."/>
            <person name="Sun H."/>
            <person name="Tunlid A."/>
            <person name="Henrissat B."/>
            <person name="Grigoriev I.V."/>
            <person name="Hibbett D.S."/>
            <person name="Martin F."/>
        </authorList>
    </citation>
    <scope>NUCLEOTIDE SEQUENCE [LARGE SCALE GENOMIC DNA]</scope>
    <source>
        <strain evidence="2">UH-Slu-Lm8-n1</strain>
    </source>
</reference>
<reference evidence="1 2" key="1">
    <citation type="submission" date="2014-04" db="EMBL/GenBank/DDBJ databases">
        <authorList>
            <consortium name="DOE Joint Genome Institute"/>
            <person name="Kuo A."/>
            <person name="Ruytinx J."/>
            <person name="Rineau F."/>
            <person name="Colpaert J."/>
            <person name="Kohler A."/>
            <person name="Nagy L.G."/>
            <person name="Floudas D."/>
            <person name="Copeland A."/>
            <person name="Barry K.W."/>
            <person name="Cichocki N."/>
            <person name="Veneault-Fourrey C."/>
            <person name="LaButti K."/>
            <person name="Lindquist E.A."/>
            <person name="Lipzen A."/>
            <person name="Lundell T."/>
            <person name="Morin E."/>
            <person name="Murat C."/>
            <person name="Sun H."/>
            <person name="Tunlid A."/>
            <person name="Henrissat B."/>
            <person name="Grigoriev I.V."/>
            <person name="Hibbett D.S."/>
            <person name="Martin F."/>
            <person name="Nordberg H.P."/>
            <person name="Cantor M.N."/>
            <person name="Hua S.X."/>
        </authorList>
    </citation>
    <scope>NUCLEOTIDE SEQUENCE [LARGE SCALE GENOMIC DNA]</scope>
    <source>
        <strain evidence="1 2">UH-Slu-Lm8-n1</strain>
    </source>
</reference>
<gene>
    <name evidence="1" type="ORF">CY34DRAFT_813525</name>
</gene>
<accession>A0A0D0A5T8</accession>
<protein>
    <submittedName>
        <fullName evidence="1">Uncharacterized protein</fullName>
    </submittedName>
</protein>
<dbReference type="EMBL" id="KN835919">
    <property type="protein sequence ID" value="KIK33549.1"/>
    <property type="molecule type" value="Genomic_DNA"/>
</dbReference>
<name>A0A0D0A5T8_9AGAM</name>
<evidence type="ECO:0000313" key="1">
    <source>
        <dbReference type="EMBL" id="KIK33549.1"/>
    </source>
</evidence>
<keyword evidence="2" id="KW-1185">Reference proteome</keyword>
<evidence type="ECO:0000313" key="2">
    <source>
        <dbReference type="Proteomes" id="UP000054485"/>
    </source>
</evidence>
<organism evidence="1 2">
    <name type="scientific">Suillus luteus UH-Slu-Lm8-n1</name>
    <dbReference type="NCBI Taxonomy" id="930992"/>
    <lineage>
        <taxon>Eukaryota</taxon>
        <taxon>Fungi</taxon>
        <taxon>Dikarya</taxon>
        <taxon>Basidiomycota</taxon>
        <taxon>Agaricomycotina</taxon>
        <taxon>Agaricomycetes</taxon>
        <taxon>Agaricomycetidae</taxon>
        <taxon>Boletales</taxon>
        <taxon>Suillineae</taxon>
        <taxon>Suillaceae</taxon>
        <taxon>Suillus</taxon>
    </lineage>
</organism>
<sequence length="77" mass="8581">GTTDTQEEFILDAAWTTLLEQTGRSTDVIHTDVDLECLSVFEQRLFEKSAQSGSAGNYHAGQISVTAKMWLQAQTRF</sequence>
<dbReference type="InParanoid" id="A0A0D0A5T8"/>
<feature type="non-terminal residue" evidence="1">
    <location>
        <position position="77"/>
    </location>
</feature>
<dbReference type="Proteomes" id="UP000054485">
    <property type="component" value="Unassembled WGS sequence"/>
</dbReference>
<dbReference type="OrthoDB" id="2666756at2759"/>
<dbReference type="AlphaFoldDB" id="A0A0D0A5T8"/>